<keyword evidence="2 7" id="KW-0812">Transmembrane</keyword>
<feature type="transmembrane region" description="Helical" evidence="7">
    <location>
        <begin position="12"/>
        <end position="36"/>
    </location>
</feature>
<feature type="domain" description="ABC transmembrane type-1" evidence="9">
    <location>
        <begin position="13"/>
        <end position="294"/>
    </location>
</feature>
<proteinExistence type="predicted"/>
<dbReference type="STRING" id="1291052.FC18_GL000601"/>
<evidence type="ECO:0000256" key="4">
    <source>
        <dbReference type="ARBA" id="ARBA00022840"/>
    </source>
</evidence>
<feature type="transmembrane region" description="Helical" evidence="7">
    <location>
        <begin position="127"/>
        <end position="144"/>
    </location>
</feature>
<dbReference type="InterPro" id="IPR039421">
    <property type="entry name" value="Type_1_exporter"/>
</dbReference>
<dbReference type="Pfam" id="PF00005">
    <property type="entry name" value="ABC_tran"/>
    <property type="match status" value="1"/>
</dbReference>
<keyword evidence="5 7" id="KW-1133">Transmembrane helix</keyword>
<gene>
    <name evidence="10" type="ORF">FC18_GL000601</name>
</gene>
<feature type="transmembrane region" description="Helical" evidence="7">
    <location>
        <begin position="48"/>
        <end position="68"/>
    </location>
</feature>
<evidence type="ECO:0000256" key="1">
    <source>
        <dbReference type="ARBA" id="ARBA00004651"/>
    </source>
</evidence>
<evidence type="ECO:0000256" key="6">
    <source>
        <dbReference type="ARBA" id="ARBA00023136"/>
    </source>
</evidence>
<dbReference type="InterPro" id="IPR036640">
    <property type="entry name" value="ABC1_TM_sf"/>
</dbReference>
<comment type="caution">
    <text evidence="10">The sequence shown here is derived from an EMBL/GenBank/DDBJ whole genome shotgun (WGS) entry which is preliminary data.</text>
</comment>
<dbReference type="GO" id="GO:0005886">
    <property type="term" value="C:plasma membrane"/>
    <property type="evidence" value="ECO:0007669"/>
    <property type="project" value="UniProtKB-SubCell"/>
</dbReference>
<accession>A0A0R1ZUG3</accession>
<dbReference type="InterPro" id="IPR011527">
    <property type="entry name" value="ABC1_TM_dom"/>
</dbReference>
<dbReference type="InterPro" id="IPR003439">
    <property type="entry name" value="ABC_transporter-like_ATP-bd"/>
</dbReference>
<evidence type="ECO:0000313" key="10">
    <source>
        <dbReference type="EMBL" id="KRM54380.1"/>
    </source>
</evidence>
<dbReference type="SUPFAM" id="SSF90123">
    <property type="entry name" value="ABC transporter transmembrane region"/>
    <property type="match status" value="1"/>
</dbReference>
<dbReference type="Gene3D" id="1.20.1560.10">
    <property type="entry name" value="ABC transporter type 1, transmembrane domain"/>
    <property type="match status" value="1"/>
</dbReference>
<evidence type="ECO:0000256" key="2">
    <source>
        <dbReference type="ARBA" id="ARBA00022692"/>
    </source>
</evidence>
<dbReference type="PANTHER" id="PTHR43394:SF1">
    <property type="entry name" value="ATP-BINDING CASSETTE SUB-FAMILY B MEMBER 10, MITOCHONDRIAL"/>
    <property type="match status" value="1"/>
</dbReference>
<evidence type="ECO:0000256" key="3">
    <source>
        <dbReference type="ARBA" id="ARBA00022741"/>
    </source>
</evidence>
<evidence type="ECO:0000256" key="7">
    <source>
        <dbReference type="SAM" id="Phobius"/>
    </source>
</evidence>
<dbReference type="RefSeq" id="WP_056976394.1">
    <property type="nucleotide sequence ID" value="NZ_AYYO01000056.1"/>
</dbReference>
<dbReference type="PROSITE" id="PS50929">
    <property type="entry name" value="ABC_TM1F"/>
    <property type="match status" value="1"/>
</dbReference>
<dbReference type="SMART" id="SM00382">
    <property type="entry name" value="AAA"/>
    <property type="match status" value="1"/>
</dbReference>
<dbReference type="Proteomes" id="UP000051679">
    <property type="component" value="Unassembled WGS sequence"/>
</dbReference>
<evidence type="ECO:0000256" key="5">
    <source>
        <dbReference type="ARBA" id="ARBA00022989"/>
    </source>
</evidence>
<dbReference type="InterPro" id="IPR027417">
    <property type="entry name" value="P-loop_NTPase"/>
</dbReference>
<organism evidence="10 11">
    <name type="scientific">Lacticaseibacillus sharpeae JCM 1186 = DSM 20505</name>
    <dbReference type="NCBI Taxonomy" id="1291052"/>
    <lineage>
        <taxon>Bacteria</taxon>
        <taxon>Bacillati</taxon>
        <taxon>Bacillota</taxon>
        <taxon>Bacilli</taxon>
        <taxon>Lactobacillales</taxon>
        <taxon>Lactobacillaceae</taxon>
        <taxon>Lacticaseibacillus</taxon>
    </lineage>
</organism>
<feature type="transmembrane region" description="Helical" evidence="7">
    <location>
        <begin position="234"/>
        <end position="258"/>
    </location>
</feature>
<evidence type="ECO:0000313" key="11">
    <source>
        <dbReference type="Proteomes" id="UP000051679"/>
    </source>
</evidence>
<keyword evidence="3" id="KW-0547">Nucleotide-binding</keyword>
<dbReference type="InterPro" id="IPR017871">
    <property type="entry name" value="ABC_transporter-like_CS"/>
</dbReference>
<dbReference type="Pfam" id="PF00664">
    <property type="entry name" value="ABC_membrane"/>
    <property type="match status" value="1"/>
</dbReference>
<feature type="transmembrane region" description="Helical" evidence="7">
    <location>
        <begin position="150"/>
        <end position="168"/>
    </location>
</feature>
<dbReference type="PROSITE" id="PS50893">
    <property type="entry name" value="ABC_TRANSPORTER_2"/>
    <property type="match status" value="1"/>
</dbReference>
<dbReference type="AlphaFoldDB" id="A0A0R1ZUG3"/>
<keyword evidence="6 7" id="KW-0472">Membrane</keyword>
<name>A0A0R1ZUG3_9LACO</name>
<evidence type="ECO:0000259" key="8">
    <source>
        <dbReference type="PROSITE" id="PS50893"/>
    </source>
</evidence>
<dbReference type="Gene3D" id="3.40.50.300">
    <property type="entry name" value="P-loop containing nucleotide triphosphate hydrolases"/>
    <property type="match status" value="1"/>
</dbReference>
<dbReference type="PANTHER" id="PTHR43394">
    <property type="entry name" value="ATP-DEPENDENT PERMEASE MDL1, MITOCHONDRIAL"/>
    <property type="match status" value="1"/>
</dbReference>
<feature type="domain" description="ABC transporter" evidence="8">
    <location>
        <begin position="325"/>
        <end position="553"/>
    </location>
</feature>
<reference evidence="10 11" key="1">
    <citation type="journal article" date="2015" name="Genome Announc.">
        <title>Expanding the biotechnology potential of lactobacilli through comparative genomics of 213 strains and associated genera.</title>
        <authorList>
            <person name="Sun Z."/>
            <person name="Harris H.M."/>
            <person name="McCann A."/>
            <person name="Guo C."/>
            <person name="Argimon S."/>
            <person name="Zhang W."/>
            <person name="Yang X."/>
            <person name="Jeffery I.B."/>
            <person name="Cooney J.C."/>
            <person name="Kagawa T.F."/>
            <person name="Liu W."/>
            <person name="Song Y."/>
            <person name="Salvetti E."/>
            <person name="Wrobel A."/>
            <person name="Rasinkangas P."/>
            <person name="Parkhill J."/>
            <person name="Rea M.C."/>
            <person name="O'Sullivan O."/>
            <person name="Ritari J."/>
            <person name="Douillard F.P."/>
            <person name="Paul Ross R."/>
            <person name="Yang R."/>
            <person name="Briner A.E."/>
            <person name="Felis G.E."/>
            <person name="de Vos W.M."/>
            <person name="Barrangou R."/>
            <person name="Klaenhammer T.R."/>
            <person name="Caufield P.W."/>
            <person name="Cui Y."/>
            <person name="Zhang H."/>
            <person name="O'Toole P.W."/>
        </authorList>
    </citation>
    <scope>NUCLEOTIDE SEQUENCE [LARGE SCALE GENOMIC DNA]</scope>
    <source>
        <strain evidence="10 11">DSM 20505</strain>
    </source>
</reference>
<dbReference type="GO" id="GO:0016887">
    <property type="term" value="F:ATP hydrolysis activity"/>
    <property type="evidence" value="ECO:0007669"/>
    <property type="project" value="InterPro"/>
</dbReference>
<dbReference type="EMBL" id="AYYO01000056">
    <property type="protein sequence ID" value="KRM54380.1"/>
    <property type="molecule type" value="Genomic_DNA"/>
</dbReference>
<dbReference type="InterPro" id="IPR003593">
    <property type="entry name" value="AAA+_ATPase"/>
</dbReference>
<dbReference type="SUPFAM" id="SSF52540">
    <property type="entry name" value="P-loop containing nucleoside triphosphate hydrolases"/>
    <property type="match status" value="1"/>
</dbReference>
<evidence type="ECO:0000259" key="9">
    <source>
        <dbReference type="PROSITE" id="PS50929"/>
    </source>
</evidence>
<keyword evidence="4" id="KW-0067">ATP-binding</keyword>
<sequence length="555" mass="60625">MFKYLMTKPRKFWGVITLMVVDGLALTCWSFLYQLIVDTAMGKGNWQFGTLALFISGYIIVMDLIFVADMYLRKSLLFEAVANVRKQIVATTARLSPAEFGRVGVGGIIAKLTKQLDKVETEYFREWMMVISRAFTGTFALIGTLMLNPLVTLIALLLCIPTLVLPLVTKKAIGRASAAQVAQIERYTNRITDLLSGFTTLKYALMPGTLITQHAQANTALLQTQRKNEQINQIANGLSIFFNDIMTVMIWVVGAILVQKQMMGMGQLVAFANLTNFMTWPLTELTQSIPAIISGKKAGEIILEFIDSPRAEEGGVPAPAGPITFTTRDLGLTIDDHEILRDVNLELTQAKKYLLVGASGGGKSTLVRLLLGEMAPTTGTATLLDVPAADLARDAVYGRVGLLAQRGYVFAGTVRENMTLFADGYADGAITAAMARAGLTEWLAQHSLEIKISEAGGELSGGEKQRLALARLFLRGYDFYIFDELTTGLDPQIADQLLRDLGAMPQGFLMITHTYNHDAFLAADEILVVKDGQLATRGQLADPAVQQELHALAMI</sequence>
<dbReference type="GO" id="GO:0015421">
    <property type="term" value="F:ABC-type oligopeptide transporter activity"/>
    <property type="evidence" value="ECO:0007669"/>
    <property type="project" value="TreeGrafter"/>
</dbReference>
<dbReference type="PATRIC" id="fig|1291052.5.peg.613"/>
<keyword evidence="11" id="KW-1185">Reference proteome</keyword>
<dbReference type="GO" id="GO:0005524">
    <property type="term" value="F:ATP binding"/>
    <property type="evidence" value="ECO:0007669"/>
    <property type="project" value="UniProtKB-KW"/>
</dbReference>
<dbReference type="PROSITE" id="PS00211">
    <property type="entry name" value="ABC_TRANSPORTER_1"/>
    <property type="match status" value="1"/>
</dbReference>
<protein>
    <submittedName>
        <fullName evidence="10">Uncharacterized protein</fullName>
    </submittedName>
</protein>
<dbReference type="CDD" id="cd03228">
    <property type="entry name" value="ABCC_MRP_Like"/>
    <property type="match status" value="1"/>
</dbReference>
<comment type="subcellular location">
    <subcellularLocation>
        <location evidence="1">Cell membrane</location>
        <topology evidence="1">Multi-pass membrane protein</topology>
    </subcellularLocation>
</comment>